<feature type="compositionally biased region" description="Basic residues" evidence="13">
    <location>
        <begin position="183"/>
        <end position="202"/>
    </location>
</feature>
<dbReference type="SMART" id="SM00389">
    <property type="entry name" value="HOX"/>
    <property type="match status" value="1"/>
</dbReference>
<evidence type="ECO:0000256" key="7">
    <source>
        <dbReference type="ARBA" id="ARBA00023155"/>
    </source>
</evidence>
<feature type="region of interest" description="Disordered" evidence="13">
    <location>
        <begin position="242"/>
        <end position="268"/>
    </location>
</feature>
<dbReference type="PROSITE" id="PS50071">
    <property type="entry name" value="HOMEOBOX_2"/>
    <property type="match status" value="1"/>
</dbReference>
<evidence type="ECO:0000256" key="6">
    <source>
        <dbReference type="ARBA" id="ARBA00023125"/>
    </source>
</evidence>
<feature type="domain" description="Homeobox" evidence="14">
    <location>
        <begin position="264"/>
        <end position="324"/>
    </location>
</feature>
<keyword evidence="5" id="KW-0805">Transcription regulation</keyword>
<evidence type="ECO:0000256" key="13">
    <source>
        <dbReference type="SAM" id="MobiDB-lite"/>
    </source>
</evidence>
<reference evidence="15" key="1">
    <citation type="submission" date="2016-05" db="EMBL/GenBank/DDBJ databases">
        <authorList>
            <person name="Lavstsen T."/>
            <person name="Jespersen J.S."/>
        </authorList>
    </citation>
    <scope>NUCLEOTIDE SEQUENCE</scope>
    <source>
        <tissue evidence="15">Brain</tissue>
    </source>
</reference>
<dbReference type="InterPro" id="IPR009057">
    <property type="entry name" value="Homeodomain-like_sf"/>
</dbReference>
<keyword evidence="2" id="KW-0217">Developmental protein</keyword>
<sequence length="697" mass="77542">MFDVILDENQLLDACEHIADYLESYWRATHPPEMEPANAVVAQLAENTLPASPTIIPDEQKGKKSTASKRKGSRDNHPDKESPSGPDQDQRAEEGQREEEEEHLLRNEPKRPQHTHHHHHHRRVEHHSHIPHNPTSGGVDAKLSRDHSQRLPRRHVPEERDDEAEVVVEGEEEEEERNYNHRSYNHHHHVSHHHHHHHHHHQHVYELANGHQLQSAAAVPFSIDGLLNGSCSASVVTSNPLLSSDSPQFKLSDSGDPDKDSPGCKRRRTRTNFTGWQLEELEKAFNESHYPDVFMREALALRLDLVESRVQVWFQNRRAKWRKKENTKKGPGRPAHNSHPTTCSGEPMDPEEIARRERERAEKKKRKQERKLLKSQNKLLAGESFHTPGGSESDSGVSQFTDSEQQPSNLNGSIHIDLPVTKGAGGHQTESSCDQTRHDFSQLQTHPNQRTAEEPEQVSPGSTHSSSPGGLRSSALQKRNPFSVESLLSDTIPRRKSPLDFPSLPNQRTLVGKGHFLLYPITHQPLGFLVPQTALKATPCQDSSNRHSLGQRCTPSEGSPAPSDLSSFGSITSCLNSDPMEPNTQHHNNHLSNRVEGSEMEEGGGDSIPPPSPSPSPHPLPNSAAPTALAPSCTQTSDTSMDRPLKVQTEAAKNGLQAAKEKDAREERASPDLSECLQANTGCGETPGTDGEDVDMD</sequence>
<gene>
    <name evidence="15" type="primary">UNCX4.1</name>
</gene>
<dbReference type="GO" id="GO:1990837">
    <property type="term" value="F:sequence-specific double-stranded DNA binding"/>
    <property type="evidence" value="ECO:0007669"/>
    <property type="project" value="TreeGrafter"/>
</dbReference>
<feature type="compositionally biased region" description="Polar residues" evidence="13">
    <location>
        <begin position="564"/>
        <end position="592"/>
    </location>
</feature>
<keyword evidence="4" id="KW-0524">Neurogenesis</keyword>
<feature type="compositionally biased region" description="Polar residues" evidence="13">
    <location>
        <begin position="540"/>
        <end position="557"/>
    </location>
</feature>
<feature type="compositionally biased region" description="Polar residues" evidence="13">
    <location>
        <begin position="390"/>
        <end position="412"/>
    </location>
</feature>
<feature type="region of interest" description="Disordered" evidence="13">
    <location>
        <begin position="322"/>
        <end position="506"/>
    </location>
</feature>
<dbReference type="GO" id="GO:0000981">
    <property type="term" value="F:DNA-binding transcription factor activity, RNA polymerase II-specific"/>
    <property type="evidence" value="ECO:0007669"/>
    <property type="project" value="InterPro"/>
</dbReference>
<feature type="compositionally biased region" description="Basic and acidic residues" evidence="13">
    <location>
        <begin position="73"/>
        <end position="95"/>
    </location>
</feature>
<keyword evidence="9 11" id="KW-0539">Nucleus</keyword>
<evidence type="ECO:0000256" key="4">
    <source>
        <dbReference type="ARBA" id="ARBA00022902"/>
    </source>
</evidence>
<reference evidence="15" key="2">
    <citation type="submission" date="2016-06" db="EMBL/GenBank/DDBJ databases">
        <title>The genome of a short-lived fish provides insights into sex chromosome evolution and the genetic control of aging.</title>
        <authorList>
            <person name="Reichwald K."/>
            <person name="Felder M."/>
            <person name="Petzold A."/>
            <person name="Koch P."/>
            <person name="Groth M."/>
            <person name="Platzer M."/>
        </authorList>
    </citation>
    <scope>NUCLEOTIDE SEQUENCE</scope>
    <source>
        <tissue evidence="15">Brain</tissue>
    </source>
</reference>
<feature type="compositionally biased region" description="Polar residues" evidence="13">
    <location>
        <begin position="441"/>
        <end position="450"/>
    </location>
</feature>
<dbReference type="FunFam" id="1.10.10.60:FF:000057">
    <property type="entry name" value="Short stature homeobox 2"/>
    <property type="match status" value="1"/>
</dbReference>
<feature type="compositionally biased region" description="Pro residues" evidence="13">
    <location>
        <begin position="608"/>
        <end position="620"/>
    </location>
</feature>
<keyword evidence="3" id="KW-0221">Differentiation</keyword>
<evidence type="ECO:0000256" key="8">
    <source>
        <dbReference type="ARBA" id="ARBA00023163"/>
    </source>
</evidence>
<dbReference type="CDD" id="cd00086">
    <property type="entry name" value="homeodomain"/>
    <property type="match status" value="1"/>
</dbReference>
<evidence type="ECO:0000256" key="10">
    <source>
        <dbReference type="ARBA" id="ARBA00038351"/>
    </source>
</evidence>
<evidence type="ECO:0000259" key="14">
    <source>
        <dbReference type="PROSITE" id="PS50071"/>
    </source>
</evidence>
<comment type="subcellular location">
    <subcellularLocation>
        <location evidence="1 11 12">Nucleus</location>
    </subcellularLocation>
</comment>
<dbReference type="InterPro" id="IPR027417">
    <property type="entry name" value="P-loop_NTPase"/>
</dbReference>
<feature type="compositionally biased region" description="Basic and acidic residues" evidence="13">
    <location>
        <begin position="659"/>
        <end position="670"/>
    </location>
</feature>
<organism evidence="15">
    <name type="scientific">Iconisemion striatum</name>
    <dbReference type="NCBI Taxonomy" id="60296"/>
    <lineage>
        <taxon>Eukaryota</taxon>
        <taxon>Metazoa</taxon>
        <taxon>Chordata</taxon>
        <taxon>Craniata</taxon>
        <taxon>Vertebrata</taxon>
        <taxon>Euteleostomi</taxon>
        <taxon>Actinopterygii</taxon>
        <taxon>Neopterygii</taxon>
        <taxon>Teleostei</taxon>
        <taxon>Neoteleostei</taxon>
        <taxon>Acanthomorphata</taxon>
        <taxon>Ovalentaria</taxon>
        <taxon>Atherinomorphae</taxon>
        <taxon>Cyprinodontiformes</taxon>
        <taxon>Nothobranchiidae</taxon>
        <taxon>Iconisemion</taxon>
    </lineage>
</organism>
<evidence type="ECO:0000256" key="9">
    <source>
        <dbReference type="ARBA" id="ARBA00023242"/>
    </source>
</evidence>
<feature type="compositionally biased region" description="Polar residues" evidence="13">
    <location>
        <begin position="242"/>
        <end position="251"/>
    </location>
</feature>
<dbReference type="SUPFAM" id="SSF46689">
    <property type="entry name" value="Homeodomain-like"/>
    <property type="match status" value="1"/>
</dbReference>
<dbReference type="GO" id="GO:0005634">
    <property type="term" value="C:nucleus"/>
    <property type="evidence" value="ECO:0007669"/>
    <property type="project" value="UniProtKB-SubCell"/>
</dbReference>
<dbReference type="EMBL" id="HADX01007795">
    <property type="protein sequence ID" value="SBP30027.1"/>
    <property type="molecule type" value="Transcribed_RNA"/>
</dbReference>
<evidence type="ECO:0000256" key="3">
    <source>
        <dbReference type="ARBA" id="ARBA00022782"/>
    </source>
</evidence>
<feature type="compositionally biased region" description="Low complexity" evidence="13">
    <location>
        <begin position="459"/>
        <end position="470"/>
    </location>
</feature>
<feature type="compositionally biased region" description="Basic residues" evidence="13">
    <location>
        <begin position="63"/>
        <end position="72"/>
    </location>
</feature>
<dbReference type="InterPro" id="IPR001356">
    <property type="entry name" value="HD"/>
</dbReference>
<comment type="similarity">
    <text evidence="10">Belongs to the paired homeobox family. Unc-4 subfamily.</text>
</comment>
<proteinExistence type="inferred from homology"/>
<dbReference type="PANTHER" id="PTHR46799">
    <property type="entry name" value="HOMEOBOX PROTEIN UNC-4 HOMOLOG"/>
    <property type="match status" value="1"/>
</dbReference>
<keyword evidence="8" id="KW-0804">Transcription</keyword>
<feature type="compositionally biased region" description="Acidic residues" evidence="13">
    <location>
        <begin position="159"/>
        <end position="176"/>
    </location>
</feature>
<evidence type="ECO:0000256" key="11">
    <source>
        <dbReference type="PROSITE-ProRule" id="PRU00108"/>
    </source>
</evidence>
<dbReference type="PROSITE" id="PS00027">
    <property type="entry name" value="HOMEOBOX_1"/>
    <property type="match status" value="1"/>
</dbReference>
<keyword evidence="7 11" id="KW-0371">Homeobox</keyword>
<dbReference type="InterPro" id="IPR017970">
    <property type="entry name" value="Homeobox_CS"/>
</dbReference>
<evidence type="ECO:0000256" key="12">
    <source>
        <dbReference type="RuleBase" id="RU000682"/>
    </source>
</evidence>
<keyword evidence="6 11" id="KW-0238">DNA-binding</keyword>
<feature type="region of interest" description="Disordered" evidence="13">
    <location>
        <begin position="540"/>
        <end position="697"/>
    </location>
</feature>
<feature type="compositionally biased region" description="Basic residues" evidence="13">
    <location>
        <begin position="112"/>
        <end position="130"/>
    </location>
</feature>
<accession>A0A1A7YHI0</accession>
<dbReference type="Pfam" id="PF00046">
    <property type="entry name" value="Homeodomain"/>
    <property type="match status" value="1"/>
</dbReference>
<feature type="DNA-binding region" description="Homeobox" evidence="11">
    <location>
        <begin position="266"/>
        <end position="325"/>
    </location>
</feature>
<dbReference type="Gene3D" id="1.10.10.60">
    <property type="entry name" value="Homeodomain-like"/>
    <property type="match status" value="1"/>
</dbReference>
<evidence type="ECO:0000313" key="15">
    <source>
        <dbReference type="EMBL" id="SBP30027.1"/>
    </source>
</evidence>
<dbReference type="GO" id="GO:0007399">
    <property type="term" value="P:nervous system development"/>
    <property type="evidence" value="ECO:0007669"/>
    <property type="project" value="UniProtKB-KW"/>
</dbReference>
<dbReference type="PANTHER" id="PTHR46799:SF1">
    <property type="entry name" value="HOMEOBOX PROTEIN UNC-4 HOMOLOG"/>
    <property type="match status" value="1"/>
</dbReference>
<name>A0A1A7YHI0_9TELE</name>
<feature type="region of interest" description="Disordered" evidence="13">
    <location>
        <begin position="50"/>
        <end position="207"/>
    </location>
</feature>
<evidence type="ECO:0000256" key="5">
    <source>
        <dbReference type="ARBA" id="ARBA00023015"/>
    </source>
</evidence>
<evidence type="ECO:0000256" key="1">
    <source>
        <dbReference type="ARBA" id="ARBA00004123"/>
    </source>
</evidence>
<dbReference type="Gene3D" id="3.40.50.300">
    <property type="entry name" value="P-loop containing nucleotide triphosphate hydrolases"/>
    <property type="match status" value="1"/>
</dbReference>
<evidence type="ECO:0000256" key="2">
    <source>
        <dbReference type="ARBA" id="ARBA00022473"/>
    </source>
</evidence>
<dbReference type="AlphaFoldDB" id="A0A1A7YHI0"/>
<dbReference type="GO" id="GO:0030154">
    <property type="term" value="P:cell differentiation"/>
    <property type="evidence" value="ECO:0007669"/>
    <property type="project" value="UniProtKB-KW"/>
</dbReference>
<protein>
    <submittedName>
        <fullName evidence="15">Unc4.1 homeobox</fullName>
    </submittedName>
</protein>
<feature type="compositionally biased region" description="Basic and acidic residues" evidence="13">
    <location>
        <begin position="352"/>
        <end position="362"/>
    </location>
</feature>